<evidence type="ECO:0000256" key="5">
    <source>
        <dbReference type="ARBA" id="ARBA00022692"/>
    </source>
</evidence>
<proteinExistence type="inferred from homology"/>
<evidence type="ECO:0000313" key="14">
    <source>
        <dbReference type="EnsemblMetazoa" id="XP_781024"/>
    </source>
</evidence>
<sequence>MYTMNVLLSSIRTFPGRTKQVIFSDVKLSQWRSFKRAAPEGKGLSRKTKKKIVDVKFDKAHLEQFNVVYEDVPKKLPFSRLFKPFVFAGVFTGCTFGGAAIWQYEEARTRAIDRLRQHYSGFFDSRERKQGELREMMNQWYSRLSGTQKVVLGIVVANVAVFAFWRIPAMQHFMIQWFSANPAASATCLPMILSVFSHHSLWHLGVNMYVLWSFSGSIGSVLGKEQFLAMYLSAGVWASFASYALKIATSRFNPSLGASGAIMAVLGAVCVQYPDARLAIVFLPFITFSASTGLVGLLGMETTGVLLGWQFFDHAAHLAGLLFGCYYVKHGHKVLWGERQHYLERWHKHRGKPGEA</sequence>
<dbReference type="InParanoid" id="A0A7M7REH6"/>
<dbReference type="GO" id="GO:0004252">
    <property type="term" value="F:serine-type endopeptidase activity"/>
    <property type="evidence" value="ECO:0000318"/>
    <property type="project" value="GO_Central"/>
</dbReference>
<comment type="subcellular location">
    <subcellularLocation>
        <location evidence="2">Mitochondrion inner membrane</location>
        <topology evidence="2">Multi-pass membrane protein</topology>
    </subcellularLocation>
</comment>
<dbReference type="SUPFAM" id="SSF144091">
    <property type="entry name" value="Rhomboid-like"/>
    <property type="match status" value="1"/>
</dbReference>
<feature type="transmembrane region" description="Helical" evidence="12">
    <location>
        <begin position="278"/>
        <end position="300"/>
    </location>
</feature>
<dbReference type="GO" id="GO:0005743">
    <property type="term" value="C:mitochondrial inner membrane"/>
    <property type="evidence" value="ECO:0007669"/>
    <property type="project" value="UniProtKB-SubCell"/>
</dbReference>
<dbReference type="FunFam" id="1.20.1540.10:FF:000005">
    <property type="entry name" value="Presenilins-associated rhomboid-like protein, mitochondrial"/>
    <property type="match status" value="1"/>
</dbReference>
<reference evidence="14" key="2">
    <citation type="submission" date="2021-01" db="UniProtKB">
        <authorList>
            <consortium name="EnsemblMetazoa"/>
        </authorList>
    </citation>
    <scope>IDENTIFICATION</scope>
</reference>
<dbReference type="CTD" id="55486"/>
<dbReference type="Pfam" id="PF01694">
    <property type="entry name" value="Rhomboid"/>
    <property type="match status" value="1"/>
</dbReference>
<feature type="transmembrane region" description="Helical" evidence="12">
    <location>
        <begin position="202"/>
        <end position="222"/>
    </location>
</feature>
<evidence type="ECO:0000256" key="1">
    <source>
        <dbReference type="ARBA" id="ARBA00000156"/>
    </source>
</evidence>
<dbReference type="OrthoDB" id="10260614at2759"/>
<feature type="domain" description="Peptidase S54 rhomboid" evidence="13">
    <location>
        <begin position="191"/>
        <end position="328"/>
    </location>
</feature>
<reference evidence="15" key="1">
    <citation type="submission" date="2015-02" db="EMBL/GenBank/DDBJ databases">
        <title>Genome sequencing for Strongylocentrotus purpuratus.</title>
        <authorList>
            <person name="Murali S."/>
            <person name="Liu Y."/>
            <person name="Vee V."/>
            <person name="English A."/>
            <person name="Wang M."/>
            <person name="Skinner E."/>
            <person name="Han Y."/>
            <person name="Muzny D.M."/>
            <person name="Worley K.C."/>
            <person name="Gibbs R.A."/>
        </authorList>
    </citation>
    <scope>NUCLEOTIDE SEQUENCE</scope>
</reference>
<dbReference type="OMA" id="WVKQELW"/>
<evidence type="ECO:0000256" key="10">
    <source>
        <dbReference type="ARBA" id="ARBA00023128"/>
    </source>
</evidence>
<dbReference type="GeneID" id="576709"/>
<dbReference type="KEGG" id="spu:576709"/>
<evidence type="ECO:0000256" key="9">
    <source>
        <dbReference type="ARBA" id="ARBA00022989"/>
    </source>
</evidence>
<evidence type="ECO:0000256" key="12">
    <source>
        <dbReference type="SAM" id="Phobius"/>
    </source>
</evidence>
<accession>A0A7M7REH6</accession>
<keyword evidence="9 12" id="KW-1133">Transmembrane helix</keyword>
<dbReference type="RefSeq" id="XP_781024.2">
    <property type="nucleotide sequence ID" value="XM_775931.5"/>
</dbReference>
<keyword evidence="5 12" id="KW-0812">Transmembrane</keyword>
<dbReference type="AlphaFoldDB" id="A0A7M7REH6"/>
<name>A0A7M7REH6_STRPU</name>
<feature type="transmembrane region" description="Helical" evidence="12">
    <location>
        <begin position="254"/>
        <end position="271"/>
    </location>
</feature>
<evidence type="ECO:0000256" key="7">
    <source>
        <dbReference type="ARBA" id="ARBA00022801"/>
    </source>
</evidence>
<evidence type="ECO:0000259" key="13">
    <source>
        <dbReference type="Pfam" id="PF01694"/>
    </source>
</evidence>
<feature type="transmembrane region" description="Helical" evidence="12">
    <location>
        <begin position="84"/>
        <end position="104"/>
    </location>
</feature>
<protein>
    <recommendedName>
        <fullName evidence="4">rhomboid protease</fullName>
        <ecNumber evidence="4">3.4.21.105</ecNumber>
    </recommendedName>
</protein>
<evidence type="ECO:0000256" key="2">
    <source>
        <dbReference type="ARBA" id="ARBA00004448"/>
    </source>
</evidence>
<dbReference type="InterPro" id="IPR022764">
    <property type="entry name" value="Peptidase_S54_rhomboid_dom"/>
</dbReference>
<evidence type="ECO:0000313" key="15">
    <source>
        <dbReference type="Proteomes" id="UP000007110"/>
    </source>
</evidence>
<feature type="transmembrane region" description="Helical" evidence="12">
    <location>
        <begin position="229"/>
        <end position="248"/>
    </location>
</feature>
<keyword evidence="10" id="KW-0496">Mitochondrion</keyword>
<dbReference type="InterPro" id="IPR050925">
    <property type="entry name" value="Rhomboid_protease_S54"/>
</dbReference>
<dbReference type="Gene3D" id="1.20.1540.10">
    <property type="entry name" value="Rhomboid-like"/>
    <property type="match status" value="1"/>
</dbReference>
<dbReference type="Proteomes" id="UP000007110">
    <property type="component" value="Unassembled WGS sequence"/>
</dbReference>
<evidence type="ECO:0000256" key="4">
    <source>
        <dbReference type="ARBA" id="ARBA00013039"/>
    </source>
</evidence>
<dbReference type="PANTHER" id="PTHR43731:SF14">
    <property type="entry name" value="PRESENILIN-ASSOCIATED RHOMBOID-LIKE PROTEIN, MITOCHONDRIAL"/>
    <property type="match status" value="1"/>
</dbReference>
<keyword evidence="7" id="KW-0378">Hydrolase</keyword>
<keyword evidence="6" id="KW-0999">Mitochondrion inner membrane</keyword>
<dbReference type="InterPro" id="IPR035952">
    <property type="entry name" value="Rhomboid-like_sf"/>
</dbReference>
<evidence type="ECO:0000256" key="6">
    <source>
        <dbReference type="ARBA" id="ARBA00022792"/>
    </source>
</evidence>
<comment type="catalytic activity">
    <reaction evidence="1">
        <text>Cleaves type-1 transmembrane domains using a catalytic dyad composed of serine and histidine that are contributed by different transmembrane domains.</text>
        <dbReference type="EC" id="3.4.21.105"/>
    </reaction>
</comment>
<dbReference type="EnsemblMetazoa" id="XM_775931">
    <property type="protein sequence ID" value="XP_781024"/>
    <property type="gene ID" value="LOC576709"/>
</dbReference>
<keyword evidence="8" id="KW-0809">Transit peptide</keyword>
<dbReference type="GO" id="GO:0006465">
    <property type="term" value="P:signal peptide processing"/>
    <property type="evidence" value="ECO:0000318"/>
    <property type="project" value="GO_Central"/>
</dbReference>
<organism evidence="14 15">
    <name type="scientific">Strongylocentrotus purpuratus</name>
    <name type="common">Purple sea urchin</name>
    <dbReference type="NCBI Taxonomy" id="7668"/>
    <lineage>
        <taxon>Eukaryota</taxon>
        <taxon>Metazoa</taxon>
        <taxon>Echinodermata</taxon>
        <taxon>Eleutherozoa</taxon>
        <taxon>Echinozoa</taxon>
        <taxon>Echinoidea</taxon>
        <taxon>Euechinoidea</taxon>
        <taxon>Echinacea</taxon>
        <taxon>Camarodonta</taxon>
        <taxon>Echinidea</taxon>
        <taxon>Strongylocentrotidae</taxon>
        <taxon>Strongylocentrotus</taxon>
    </lineage>
</organism>
<keyword evidence="15" id="KW-1185">Reference proteome</keyword>
<dbReference type="PANTHER" id="PTHR43731">
    <property type="entry name" value="RHOMBOID PROTEASE"/>
    <property type="match status" value="1"/>
</dbReference>
<dbReference type="EC" id="3.4.21.105" evidence="4"/>
<feature type="transmembrane region" description="Helical" evidence="12">
    <location>
        <begin position="306"/>
        <end position="328"/>
    </location>
</feature>
<feature type="transmembrane region" description="Helical" evidence="12">
    <location>
        <begin position="146"/>
        <end position="165"/>
    </location>
</feature>
<evidence type="ECO:0000256" key="8">
    <source>
        <dbReference type="ARBA" id="ARBA00022946"/>
    </source>
</evidence>
<evidence type="ECO:0000256" key="11">
    <source>
        <dbReference type="ARBA" id="ARBA00023136"/>
    </source>
</evidence>
<dbReference type="FunCoup" id="A0A7M7REH6">
    <property type="interactions" value="1784"/>
</dbReference>
<comment type="similarity">
    <text evidence="3">Belongs to the peptidase S54 family.</text>
</comment>
<evidence type="ECO:0000256" key="3">
    <source>
        <dbReference type="ARBA" id="ARBA00009045"/>
    </source>
</evidence>
<keyword evidence="11 12" id="KW-0472">Membrane</keyword>